<sequence length="247" mass="26547">MTDDAVSVAAAITRALAEHARPERAAAEARYLKSSRTHLGVGVPATRSITRAALAGSAATDRTTRLAVARTLWASPVHEHLLAAVVVLADGAGGLGCDDLALVEELVRTAGTWALVDPLATEVAAVVSDDGADGVRCGDTLDRWAVDDDFWVRRAALLALMPPLRRGRGDWARFGRYADAMLDEREFFVRKAIGWVLRETAKKRPEIVAAWIADRPGRVPVLAVREAVRRMDPAGGDPLIAAAYRAR</sequence>
<protein>
    <submittedName>
        <fullName evidence="1">DNA alkylation repair protein</fullName>
    </submittedName>
</protein>
<evidence type="ECO:0000313" key="1">
    <source>
        <dbReference type="EMBL" id="KAA1425330.1"/>
    </source>
</evidence>
<organism evidence="1 2">
    <name type="scientific">Mumia zhuanghuii</name>
    <dbReference type="NCBI Taxonomy" id="2585211"/>
    <lineage>
        <taxon>Bacteria</taxon>
        <taxon>Bacillati</taxon>
        <taxon>Actinomycetota</taxon>
        <taxon>Actinomycetes</taxon>
        <taxon>Propionibacteriales</taxon>
        <taxon>Nocardioidaceae</taxon>
        <taxon>Mumia</taxon>
    </lineage>
</organism>
<dbReference type="Proteomes" id="UP000307768">
    <property type="component" value="Unassembled WGS sequence"/>
</dbReference>
<gene>
    <name evidence="1" type="ORF">FE697_005605</name>
</gene>
<dbReference type="EMBL" id="VDFQ02000001">
    <property type="protein sequence ID" value="KAA1425330.1"/>
    <property type="molecule type" value="Genomic_DNA"/>
</dbReference>
<dbReference type="AlphaFoldDB" id="A0A5Q6S500"/>
<name>A0A5Q6S500_9ACTN</name>
<evidence type="ECO:0000313" key="2">
    <source>
        <dbReference type="Proteomes" id="UP000307768"/>
    </source>
</evidence>
<dbReference type="InterPro" id="IPR016024">
    <property type="entry name" value="ARM-type_fold"/>
</dbReference>
<reference evidence="1 2" key="1">
    <citation type="submission" date="2019-09" db="EMBL/GenBank/DDBJ databases">
        <title>Mumia zhuanghuii sp. nov. isolated from the intestinal contents of plateau pika (Ochotona curzoniae) in the Qinghai-Tibet plateau of China.</title>
        <authorList>
            <person name="Tian Z."/>
        </authorList>
    </citation>
    <scope>NUCLEOTIDE SEQUENCE [LARGE SCALE GENOMIC DNA]</scope>
    <source>
        <strain evidence="2">350</strain>
    </source>
</reference>
<dbReference type="RefSeq" id="WP_149768505.1">
    <property type="nucleotide sequence ID" value="NZ_VDFQ02000001.1"/>
</dbReference>
<dbReference type="OrthoDB" id="9775346at2"/>
<dbReference type="PANTHER" id="PTHR34070">
    <property type="entry name" value="ARMADILLO-TYPE FOLD"/>
    <property type="match status" value="1"/>
</dbReference>
<dbReference type="InterPro" id="IPR014825">
    <property type="entry name" value="DNA_alkylation"/>
</dbReference>
<dbReference type="PANTHER" id="PTHR34070:SF1">
    <property type="entry name" value="DNA ALKYLATION REPAIR PROTEIN"/>
    <property type="match status" value="1"/>
</dbReference>
<accession>A0A5Q6S500</accession>
<dbReference type="SUPFAM" id="SSF48371">
    <property type="entry name" value="ARM repeat"/>
    <property type="match status" value="1"/>
</dbReference>
<comment type="caution">
    <text evidence="1">The sequence shown here is derived from an EMBL/GenBank/DDBJ whole genome shotgun (WGS) entry which is preliminary data.</text>
</comment>
<proteinExistence type="predicted"/>
<dbReference type="Pfam" id="PF08713">
    <property type="entry name" value="DNA_alkylation"/>
    <property type="match status" value="1"/>
</dbReference>
<dbReference type="Gene3D" id="1.25.10.90">
    <property type="match status" value="1"/>
</dbReference>